<organism evidence="2 3">
    <name type="scientific">Helobdella robusta</name>
    <name type="common">Californian leech</name>
    <dbReference type="NCBI Taxonomy" id="6412"/>
    <lineage>
        <taxon>Eukaryota</taxon>
        <taxon>Metazoa</taxon>
        <taxon>Spiralia</taxon>
        <taxon>Lophotrochozoa</taxon>
        <taxon>Annelida</taxon>
        <taxon>Clitellata</taxon>
        <taxon>Hirudinea</taxon>
        <taxon>Rhynchobdellida</taxon>
        <taxon>Glossiphoniidae</taxon>
        <taxon>Helobdella</taxon>
    </lineage>
</organism>
<dbReference type="EnsemblMetazoa" id="HelroT174373">
    <property type="protein sequence ID" value="HelroP174373"/>
    <property type="gene ID" value="HelroG174373"/>
</dbReference>
<dbReference type="InParanoid" id="T1F818"/>
<dbReference type="HOGENOM" id="CLU_461744_0_0_1"/>
<dbReference type="EMBL" id="AMQM01004897">
    <property type="status" value="NOT_ANNOTATED_CDS"/>
    <property type="molecule type" value="Genomic_DNA"/>
</dbReference>
<accession>T1F818</accession>
<dbReference type="KEGG" id="hro:HELRODRAFT_174373"/>
<keyword evidence="3" id="KW-1185">Reference proteome</keyword>
<dbReference type="CTD" id="20204967"/>
<evidence type="ECO:0000313" key="1">
    <source>
        <dbReference type="EMBL" id="ESO02909.1"/>
    </source>
</evidence>
<evidence type="ECO:0000313" key="2">
    <source>
        <dbReference type="EnsemblMetazoa" id="HelroP174373"/>
    </source>
</evidence>
<name>T1F818_HELRO</name>
<sequence>MNVTEVVEKLFQLHIQFINNLRTSKSNKIIIEENVEQNYLTFAEPGSLKGEKILSLIKCLVRCQPVPPCKTETLADTYSHIKVPFDVLTQDKNLTTLCKSIQSDQVRLLWLRKNEEDFSSPGILSVRTPTTFYVAPFPDDERSPAGPIRRETSRPWRLRKHSIHKNIKKKEYLKMCQQSPVHFIDDNKENKSKKKESSKYLKEKIKIFKLNVSASEDSLVRKCESCEIAHTNTSVELIANREPHHYLDYKCRFFEDVSPTNSSQKDDLPFNNDYENKTTAFSLILQKNNQQQANYLLNEEEKSAVEQSNALLSYSAGGEKMTRARCSTPAGAKSCNSQEYYSTKVQPLPYLILCPPKPRPHPIIIHPTPWMVQNNAQTFITPLLSTPMFFPSYRAIPNQINVSDQNSSKCMQSINTNLRCLPNLSTKFEKIVSKADLSTNDRRACLNKSENFFAAKSLQSQLTYLTNSSFVSSQLDIKRLSKKFDQSTQTEQTDKQSCPNHLPSLHVQHIGKQDINDLTVSLSNAQQTFMMNHYKLSQTKMSDIKFSLLQMSRSTSTFAFPLNSLGGSTQIKNYGVNCFPIVQFSSVNNNV</sequence>
<dbReference type="AlphaFoldDB" id="T1F818"/>
<protein>
    <submittedName>
        <fullName evidence="1 2">Uncharacterized protein</fullName>
    </submittedName>
</protein>
<evidence type="ECO:0000313" key="3">
    <source>
        <dbReference type="Proteomes" id="UP000015101"/>
    </source>
</evidence>
<dbReference type="Proteomes" id="UP000015101">
    <property type="component" value="Unassembled WGS sequence"/>
</dbReference>
<gene>
    <name evidence="2" type="primary">20204967</name>
    <name evidence="1" type="ORF">HELRODRAFT_174373</name>
</gene>
<dbReference type="EMBL" id="KB096716">
    <property type="protein sequence ID" value="ESO02909.1"/>
    <property type="molecule type" value="Genomic_DNA"/>
</dbReference>
<proteinExistence type="predicted"/>
<reference evidence="2" key="3">
    <citation type="submission" date="2015-06" db="UniProtKB">
        <authorList>
            <consortium name="EnsemblMetazoa"/>
        </authorList>
    </citation>
    <scope>IDENTIFICATION</scope>
</reference>
<reference evidence="3" key="1">
    <citation type="submission" date="2012-12" db="EMBL/GenBank/DDBJ databases">
        <authorList>
            <person name="Hellsten U."/>
            <person name="Grimwood J."/>
            <person name="Chapman J.A."/>
            <person name="Shapiro H."/>
            <person name="Aerts A."/>
            <person name="Otillar R.P."/>
            <person name="Terry A.Y."/>
            <person name="Boore J.L."/>
            <person name="Simakov O."/>
            <person name="Marletaz F."/>
            <person name="Cho S.-J."/>
            <person name="Edsinger-Gonzales E."/>
            <person name="Havlak P."/>
            <person name="Kuo D.-H."/>
            <person name="Larsson T."/>
            <person name="Lv J."/>
            <person name="Arendt D."/>
            <person name="Savage R."/>
            <person name="Osoegawa K."/>
            <person name="de Jong P."/>
            <person name="Lindberg D.R."/>
            <person name="Seaver E.C."/>
            <person name="Weisblat D.A."/>
            <person name="Putnam N.H."/>
            <person name="Grigoriev I.V."/>
            <person name="Rokhsar D.S."/>
        </authorList>
    </citation>
    <scope>NUCLEOTIDE SEQUENCE</scope>
</reference>
<dbReference type="RefSeq" id="XP_009019123.1">
    <property type="nucleotide sequence ID" value="XM_009020875.1"/>
</dbReference>
<reference evidence="1 3" key="2">
    <citation type="journal article" date="2013" name="Nature">
        <title>Insights into bilaterian evolution from three spiralian genomes.</title>
        <authorList>
            <person name="Simakov O."/>
            <person name="Marletaz F."/>
            <person name="Cho S.J."/>
            <person name="Edsinger-Gonzales E."/>
            <person name="Havlak P."/>
            <person name="Hellsten U."/>
            <person name="Kuo D.H."/>
            <person name="Larsson T."/>
            <person name="Lv J."/>
            <person name="Arendt D."/>
            <person name="Savage R."/>
            <person name="Osoegawa K."/>
            <person name="de Jong P."/>
            <person name="Grimwood J."/>
            <person name="Chapman J.A."/>
            <person name="Shapiro H."/>
            <person name="Aerts A."/>
            <person name="Otillar R.P."/>
            <person name="Terry A.Y."/>
            <person name="Boore J.L."/>
            <person name="Grigoriev I.V."/>
            <person name="Lindberg D.R."/>
            <person name="Seaver E.C."/>
            <person name="Weisblat D.A."/>
            <person name="Putnam N.H."/>
            <person name="Rokhsar D.S."/>
        </authorList>
    </citation>
    <scope>NUCLEOTIDE SEQUENCE</scope>
</reference>
<dbReference type="GeneID" id="20204967"/>